<proteinExistence type="predicted"/>
<protein>
    <submittedName>
        <fullName evidence="1">Uncharacterized protein</fullName>
    </submittedName>
</protein>
<gene>
    <name evidence="1" type="ORF">V5E97_31125</name>
</gene>
<dbReference type="AlphaFoldDB" id="A0AAU7CC51"/>
<sequence length="151" mass="17807">MQRPRSRMTIRWMMLLVVLVASVLSFWAYLDRWERRRVVMYQQQGVTRSIMLVAEEDFAAAGHTRSQFRQVGTSKAYTDHWTERLEAWGSRDGRDVLLLRAVVSGANGRFRAPPISVEIDGFPFESPWLDRLLRAYRTKGWQYRVVRRSNL</sequence>
<evidence type="ECO:0000313" key="1">
    <source>
        <dbReference type="EMBL" id="XBH02740.1"/>
    </source>
</evidence>
<name>A0AAU7CC51_9BACT</name>
<dbReference type="EMBL" id="CP155447">
    <property type="protein sequence ID" value="XBH02740.1"/>
    <property type="molecule type" value="Genomic_DNA"/>
</dbReference>
<accession>A0AAU7CC51</accession>
<dbReference type="RefSeq" id="WP_406695481.1">
    <property type="nucleotide sequence ID" value="NZ_CP155447.1"/>
</dbReference>
<organism evidence="1">
    <name type="scientific">Singulisphaera sp. Ch08</name>
    <dbReference type="NCBI Taxonomy" id="3120278"/>
    <lineage>
        <taxon>Bacteria</taxon>
        <taxon>Pseudomonadati</taxon>
        <taxon>Planctomycetota</taxon>
        <taxon>Planctomycetia</taxon>
        <taxon>Isosphaerales</taxon>
        <taxon>Isosphaeraceae</taxon>
        <taxon>Singulisphaera</taxon>
    </lineage>
</organism>
<reference evidence="1" key="1">
    <citation type="submission" date="2024-05" db="EMBL/GenBank/DDBJ databases">
        <title>Planctomycetes of the genus Singulisphaera possess chitinolytic capabilities.</title>
        <authorList>
            <person name="Ivanova A."/>
        </authorList>
    </citation>
    <scope>NUCLEOTIDE SEQUENCE</scope>
    <source>
        <strain evidence="1">Ch08T</strain>
    </source>
</reference>